<evidence type="ECO:0000313" key="2">
    <source>
        <dbReference type="Proteomes" id="UP000790347"/>
    </source>
</evidence>
<gene>
    <name evidence="1" type="ORF">DERF_014814</name>
</gene>
<dbReference type="Proteomes" id="UP000790347">
    <property type="component" value="Unassembled WGS sequence"/>
</dbReference>
<reference evidence="1" key="1">
    <citation type="submission" date="2013-05" db="EMBL/GenBank/DDBJ databases">
        <authorList>
            <person name="Yim A.K.Y."/>
            <person name="Chan T.F."/>
            <person name="Ji K.M."/>
            <person name="Liu X.Y."/>
            <person name="Zhou J.W."/>
            <person name="Li R.Q."/>
            <person name="Yang K.Y."/>
            <person name="Li J."/>
            <person name="Li M."/>
            <person name="Law P.T.W."/>
            <person name="Wu Y.L."/>
            <person name="Cai Z.L."/>
            <person name="Qin H."/>
            <person name="Bao Y."/>
            <person name="Leung R.K.K."/>
            <person name="Ng P.K.S."/>
            <person name="Zou J."/>
            <person name="Zhong X.J."/>
            <person name="Ran P.X."/>
            <person name="Zhong N.S."/>
            <person name="Liu Z.G."/>
            <person name="Tsui S.K.W."/>
        </authorList>
    </citation>
    <scope>NUCLEOTIDE SEQUENCE</scope>
    <source>
        <strain evidence="1">Derf</strain>
        <tissue evidence="1">Whole organism</tissue>
    </source>
</reference>
<sequence length="105" mass="11800">MVVATIIVDHSIWKKEPSTKKDIIFDSSNVSYSIIRNTNGGGWSSSSLQSVDDEKNVSHDIRFAFVSSSSSLSSKKDHYFLSVFGIKKNQSQEIYHVMNVSERNP</sequence>
<accession>A0A922KZK4</accession>
<dbReference type="EMBL" id="ASGP02000008">
    <property type="protein sequence ID" value="KAH9494099.1"/>
    <property type="molecule type" value="Genomic_DNA"/>
</dbReference>
<comment type="caution">
    <text evidence="1">The sequence shown here is derived from an EMBL/GenBank/DDBJ whole genome shotgun (WGS) entry which is preliminary data.</text>
</comment>
<keyword evidence="2" id="KW-1185">Reference proteome</keyword>
<organism evidence="1 2">
    <name type="scientific">Dermatophagoides farinae</name>
    <name type="common">American house dust mite</name>
    <dbReference type="NCBI Taxonomy" id="6954"/>
    <lineage>
        <taxon>Eukaryota</taxon>
        <taxon>Metazoa</taxon>
        <taxon>Ecdysozoa</taxon>
        <taxon>Arthropoda</taxon>
        <taxon>Chelicerata</taxon>
        <taxon>Arachnida</taxon>
        <taxon>Acari</taxon>
        <taxon>Acariformes</taxon>
        <taxon>Sarcoptiformes</taxon>
        <taxon>Astigmata</taxon>
        <taxon>Psoroptidia</taxon>
        <taxon>Analgoidea</taxon>
        <taxon>Pyroglyphidae</taxon>
        <taxon>Dermatophagoidinae</taxon>
        <taxon>Dermatophagoides</taxon>
    </lineage>
</organism>
<protein>
    <submittedName>
        <fullName evidence="1">Uncharacterized protein</fullName>
    </submittedName>
</protein>
<proteinExistence type="predicted"/>
<evidence type="ECO:0000313" key="1">
    <source>
        <dbReference type="EMBL" id="KAH9494099.1"/>
    </source>
</evidence>
<reference evidence="1" key="2">
    <citation type="journal article" date="2022" name="Res Sq">
        <title>Comparative Genomics Reveals Insights into the Divergent Evolution of Astigmatic Mites and Household Pest Adaptations.</title>
        <authorList>
            <person name="Xiong Q."/>
            <person name="Wan A.T.-Y."/>
            <person name="Liu X.-Y."/>
            <person name="Fung C.S.-H."/>
            <person name="Xiao X."/>
            <person name="Malainual N."/>
            <person name="Hou J."/>
            <person name="Wang L."/>
            <person name="Wang M."/>
            <person name="Yang K."/>
            <person name="Cui Y."/>
            <person name="Leung E."/>
            <person name="Nong W."/>
            <person name="Shin S.-K."/>
            <person name="Au S."/>
            <person name="Jeong K.Y."/>
            <person name="Chew F.T."/>
            <person name="Hui J."/>
            <person name="Leung T.F."/>
            <person name="Tungtrongchitr A."/>
            <person name="Zhong N."/>
            <person name="Liu Z."/>
            <person name="Tsui S."/>
        </authorList>
    </citation>
    <scope>NUCLEOTIDE SEQUENCE</scope>
    <source>
        <strain evidence="1">Derf</strain>
        <tissue evidence="1">Whole organism</tissue>
    </source>
</reference>
<feature type="non-terminal residue" evidence="1">
    <location>
        <position position="1"/>
    </location>
</feature>
<dbReference type="AlphaFoldDB" id="A0A922KZK4"/>
<name>A0A922KZK4_DERFA</name>